<proteinExistence type="predicted"/>
<evidence type="ECO:0000313" key="2">
    <source>
        <dbReference type="Proteomes" id="UP000289886"/>
    </source>
</evidence>
<accession>A0A444URN0</accession>
<gene>
    <name evidence="1" type="ORF">EOD39_21827</name>
</gene>
<dbReference type="SUPFAM" id="SSF56399">
    <property type="entry name" value="ADP-ribosylation"/>
    <property type="match status" value="1"/>
</dbReference>
<dbReference type="Proteomes" id="UP000289886">
    <property type="component" value="Unassembled WGS sequence"/>
</dbReference>
<protein>
    <submittedName>
        <fullName evidence="1">Uncharacterized protein</fullName>
    </submittedName>
</protein>
<sequence length="312" mass="35229">MFDQNLCLEALSALVGAPVKLYGQYKSCHPDCTIADHQMLDIKTLHKFTLLSNEDGETAPFRYSNDAVCFRDFCGRKQNIQVPEETTAEQLMPQLKATFHLPSDDVQVLSSKTKCQVYNINPTDGPYYIVGKEMFVDESQFFDPPYDYDLTNINDNGKTFYRGGEEYRRPCGWYRYAVKVLGKYEDGDRWLGVGEPQYRLNSASGEWPVSYHGTSEQGLGGILPGEYRPGPGAVHGRGVYSSPDIRVGTNYAKSFSHNGKTYKIVLQNRVNPETRKIIPASQTNDVGDYWLIPEGNIMRNSIRPYGLLLSEV</sequence>
<dbReference type="AlphaFoldDB" id="A0A444URN0"/>
<organism evidence="1 2">
    <name type="scientific">Acipenser ruthenus</name>
    <name type="common">Sterlet sturgeon</name>
    <dbReference type="NCBI Taxonomy" id="7906"/>
    <lineage>
        <taxon>Eukaryota</taxon>
        <taxon>Metazoa</taxon>
        <taxon>Chordata</taxon>
        <taxon>Craniata</taxon>
        <taxon>Vertebrata</taxon>
        <taxon>Euteleostomi</taxon>
        <taxon>Actinopterygii</taxon>
        <taxon>Chondrostei</taxon>
        <taxon>Acipenseriformes</taxon>
        <taxon>Acipenseridae</taxon>
        <taxon>Acipenser</taxon>
    </lineage>
</organism>
<name>A0A444URN0_ACIRT</name>
<dbReference type="EMBL" id="SCEB01012621">
    <property type="protein sequence ID" value="RXM90808.1"/>
    <property type="molecule type" value="Genomic_DNA"/>
</dbReference>
<dbReference type="PANTHER" id="PTHR36649:SF28">
    <property type="entry name" value="UBIQUITIN-LIKE DOMAIN-CONTAINING PROTEIN"/>
    <property type="match status" value="1"/>
</dbReference>
<comment type="caution">
    <text evidence="1">The sequence shown here is derived from an EMBL/GenBank/DDBJ whole genome shotgun (WGS) entry which is preliminary data.</text>
</comment>
<dbReference type="PANTHER" id="PTHR36649">
    <property type="entry name" value="UBIQUITIN-LIKE DOMAIN-CONTAINING PROTEIN"/>
    <property type="match status" value="1"/>
</dbReference>
<reference evidence="1 2" key="1">
    <citation type="submission" date="2019-01" db="EMBL/GenBank/DDBJ databases">
        <title>Draft Genome and Complete Hox-Cluster Characterization of the Sterlet Sturgeon (Acipenser ruthenus).</title>
        <authorList>
            <person name="Wei Q."/>
        </authorList>
    </citation>
    <scope>NUCLEOTIDE SEQUENCE [LARGE SCALE GENOMIC DNA]</scope>
    <source>
        <strain evidence="1">WHYD16114868_AA</strain>
        <tissue evidence="1">Blood</tissue>
    </source>
</reference>
<dbReference type="Gene3D" id="3.90.175.10">
    <property type="entry name" value="Diphtheria Toxin, domain 1"/>
    <property type="match status" value="1"/>
</dbReference>
<evidence type="ECO:0000313" key="1">
    <source>
        <dbReference type="EMBL" id="RXM90808.1"/>
    </source>
</evidence>
<keyword evidence="2" id="KW-1185">Reference proteome</keyword>